<dbReference type="InterPro" id="IPR016181">
    <property type="entry name" value="Acyl_CoA_acyltransferase"/>
</dbReference>
<evidence type="ECO:0000259" key="2">
    <source>
        <dbReference type="SMART" id="SM01006"/>
    </source>
</evidence>
<dbReference type="EMBL" id="CP035708">
    <property type="protein sequence ID" value="QEN00061.1"/>
    <property type="molecule type" value="Genomic_DNA"/>
</dbReference>
<dbReference type="Proteomes" id="UP000323522">
    <property type="component" value="Chromosome"/>
</dbReference>
<dbReference type="PANTHER" id="PTHR31438">
    <property type="entry name" value="LYSINE N-ACYLTRANSFERASE C17G9.06C-RELATED"/>
    <property type="match status" value="1"/>
</dbReference>
<dbReference type="KEGG" id="snn:EWH46_04215"/>
<evidence type="ECO:0000313" key="5">
    <source>
        <dbReference type="Proteomes" id="UP000323522"/>
    </source>
</evidence>
<name>A0A5C1PXW7_9BURK</name>
<dbReference type="EMBL" id="JBEPLS010000006">
    <property type="protein sequence ID" value="MET3604089.1"/>
    <property type="molecule type" value="Genomic_DNA"/>
</dbReference>
<reference evidence="3 6" key="2">
    <citation type="submission" date="2024-06" db="EMBL/GenBank/DDBJ databases">
        <title>Genomic Encyclopedia of Type Strains, Phase IV (KMG-IV): sequencing the most valuable type-strain genomes for metagenomic binning, comparative biology and taxonomic classification.</title>
        <authorList>
            <person name="Goeker M."/>
        </authorList>
    </citation>
    <scope>NUCLEOTIDE SEQUENCE [LARGE SCALE GENOMIC DNA]</scope>
    <source>
        <strain evidence="3 6">D-501</strain>
    </source>
</reference>
<dbReference type="Pfam" id="PF13523">
    <property type="entry name" value="Acetyltransf_8"/>
    <property type="match status" value="1"/>
</dbReference>
<dbReference type="Proteomes" id="UP001549111">
    <property type="component" value="Unassembled WGS sequence"/>
</dbReference>
<accession>A0A5C1PXW7</accession>
<dbReference type="OrthoDB" id="9087497at2"/>
<evidence type="ECO:0000256" key="1">
    <source>
        <dbReference type="ARBA" id="ARBA00004924"/>
    </source>
</evidence>
<dbReference type="Gene3D" id="3.40.630.30">
    <property type="match status" value="1"/>
</dbReference>
<gene>
    <name evidence="3" type="ORF">ABIC99_001903</name>
    <name evidence="4" type="ORF">EWH46_04215</name>
</gene>
<feature type="domain" description="Acyltransferase MbtK/IucB-like conserved" evidence="2">
    <location>
        <begin position="21"/>
        <end position="68"/>
    </location>
</feature>
<keyword evidence="4" id="KW-0808">Transferase</keyword>
<protein>
    <submittedName>
        <fullName evidence="4">N-acetyltransferase</fullName>
    </submittedName>
</protein>
<reference evidence="4 5" key="1">
    <citation type="submission" date="2019-02" db="EMBL/GenBank/DDBJ databases">
        <title>Complete Genome Sequence and Methylome Analysis of Sphaerotilus natans subsp. sulfidivorans D-507.</title>
        <authorList>
            <person name="Fomenkov A."/>
            <person name="Gridneva E."/>
            <person name="Smolyakov D."/>
            <person name="Dubinina G."/>
            <person name="Vincze T."/>
            <person name="Grabovich M."/>
            <person name="Roberts R.J."/>
        </authorList>
    </citation>
    <scope>NUCLEOTIDE SEQUENCE [LARGE SCALE GENOMIC DNA]</scope>
    <source>
        <strain evidence="4 5">D-507</strain>
    </source>
</reference>
<evidence type="ECO:0000313" key="6">
    <source>
        <dbReference type="Proteomes" id="UP001549111"/>
    </source>
</evidence>
<comment type="pathway">
    <text evidence="1">Siderophore biosynthesis.</text>
</comment>
<dbReference type="GO" id="GO:0016410">
    <property type="term" value="F:N-acyltransferase activity"/>
    <property type="evidence" value="ECO:0007669"/>
    <property type="project" value="TreeGrafter"/>
</dbReference>
<dbReference type="SMART" id="SM01006">
    <property type="entry name" value="AlcB"/>
    <property type="match status" value="1"/>
</dbReference>
<dbReference type="SUPFAM" id="SSF55729">
    <property type="entry name" value="Acyl-CoA N-acyltransferases (Nat)"/>
    <property type="match status" value="1"/>
</dbReference>
<organism evidence="4 5">
    <name type="scientific">Sphaerotilus sulfidivorans</name>
    <dbReference type="NCBI Taxonomy" id="639200"/>
    <lineage>
        <taxon>Bacteria</taxon>
        <taxon>Pseudomonadati</taxon>
        <taxon>Pseudomonadota</taxon>
        <taxon>Betaproteobacteria</taxon>
        <taxon>Burkholderiales</taxon>
        <taxon>Sphaerotilaceae</taxon>
        <taxon>Sphaerotilus</taxon>
    </lineage>
</organism>
<evidence type="ECO:0000313" key="4">
    <source>
        <dbReference type="EMBL" id="QEN00061.1"/>
    </source>
</evidence>
<dbReference type="GO" id="GO:0019290">
    <property type="term" value="P:siderophore biosynthetic process"/>
    <property type="evidence" value="ECO:0007669"/>
    <property type="project" value="InterPro"/>
</dbReference>
<keyword evidence="6" id="KW-1185">Reference proteome</keyword>
<proteinExistence type="predicted"/>
<evidence type="ECO:0000313" key="3">
    <source>
        <dbReference type="EMBL" id="MET3604089.1"/>
    </source>
</evidence>
<sequence length="227" mass="25987">MSAQPKLMRIELPGVGPVQVRALDPETDAVTLHDWLSRDYARFWGMQGKTLEEVRDKYRGLLAEGREEMAIALDERSGRPLFIFMAYDPRHDLLQRFYTVKPGDRGFHVLMGPPGQDPVPALTFHAFRTIARWIFRDPTVSRLVGEPDIRNRKVLARLVQTGFEFGSVVHLPHKTALMIYMSRERHQALQDGMPPPNGPVPLSDRAVKLHMLAGRIGRKLGIYERNW</sequence>
<dbReference type="PANTHER" id="PTHR31438:SF1">
    <property type="entry name" value="LYSINE N-ACYLTRANSFERASE C17G9.06C-RELATED"/>
    <property type="match status" value="1"/>
</dbReference>
<dbReference type="InterPro" id="IPR019432">
    <property type="entry name" value="Acyltransferase_MbtK/IucB-like"/>
</dbReference>
<dbReference type="RefSeq" id="WP_149502806.1">
    <property type="nucleotide sequence ID" value="NZ_CP035708.1"/>
</dbReference>
<dbReference type="AlphaFoldDB" id="A0A5C1PXW7"/>